<sequence length="54" mass="6037">MSEYVCGRCGTLVVYFDSARGCPVCKNLDEEQMAEVGGINLIYDRWPCWGTAND</sequence>
<dbReference type="AlphaFoldDB" id="A0A0F9SMW0"/>
<proteinExistence type="predicted"/>
<comment type="caution">
    <text evidence="1">The sequence shown here is derived from an EMBL/GenBank/DDBJ whole genome shotgun (WGS) entry which is preliminary data.</text>
</comment>
<reference evidence="1" key="1">
    <citation type="journal article" date="2015" name="Nature">
        <title>Complex archaea that bridge the gap between prokaryotes and eukaryotes.</title>
        <authorList>
            <person name="Spang A."/>
            <person name="Saw J.H."/>
            <person name="Jorgensen S.L."/>
            <person name="Zaremba-Niedzwiedzka K."/>
            <person name="Martijn J."/>
            <person name="Lind A.E."/>
            <person name="van Eijk R."/>
            <person name="Schleper C."/>
            <person name="Guy L."/>
            <person name="Ettema T.J."/>
        </authorList>
    </citation>
    <scope>NUCLEOTIDE SEQUENCE</scope>
</reference>
<organism evidence="1">
    <name type="scientific">marine sediment metagenome</name>
    <dbReference type="NCBI Taxonomy" id="412755"/>
    <lineage>
        <taxon>unclassified sequences</taxon>
        <taxon>metagenomes</taxon>
        <taxon>ecological metagenomes</taxon>
    </lineage>
</organism>
<accession>A0A0F9SMW0</accession>
<gene>
    <name evidence="1" type="ORF">LCGC14_0831670</name>
</gene>
<evidence type="ECO:0000313" key="1">
    <source>
        <dbReference type="EMBL" id="KKN30658.1"/>
    </source>
</evidence>
<name>A0A0F9SMW0_9ZZZZ</name>
<protein>
    <submittedName>
        <fullName evidence="1">Uncharacterized protein</fullName>
    </submittedName>
</protein>
<dbReference type="EMBL" id="LAZR01002389">
    <property type="protein sequence ID" value="KKN30658.1"/>
    <property type="molecule type" value="Genomic_DNA"/>
</dbReference>